<gene>
    <name evidence="1" type="ORF">MDCFG202_LOCUS50939</name>
</gene>
<reference evidence="1" key="1">
    <citation type="submission" date="2021-03" db="EMBL/GenBank/DDBJ databases">
        <authorList>
            <person name="Alouane T."/>
            <person name="Langin T."/>
            <person name="Bonhomme L."/>
        </authorList>
    </citation>
    <scope>NUCLEOTIDE SEQUENCE</scope>
    <source>
        <strain evidence="1">MDC_Fg202</strain>
    </source>
</reference>
<organism evidence="1 2">
    <name type="scientific">Gibberella zeae</name>
    <name type="common">Wheat head blight fungus</name>
    <name type="synonym">Fusarium graminearum</name>
    <dbReference type="NCBI Taxonomy" id="5518"/>
    <lineage>
        <taxon>Eukaryota</taxon>
        <taxon>Fungi</taxon>
        <taxon>Dikarya</taxon>
        <taxon>Ascomycota</taxon>
        <taxon>Pezizomycotina</taxon>
        <taxon>Sordariomycetes</taxon>
        <taxon>Hypocreomycetidae</taxon>
        <taxon>Hypocreales</taxon>
        <taxon>Nectriaceae</taxon>
        <taxon>Fusarium</taxon>
    </lineage>
</organism>
<accession>A0A9N8NDI0</accession>
<protein>
    <submittedName>
        <fullName evidence="1">Uncharacterized protein</fullName>
    </submittedName>
</protein>
<sequence>MEWLTFYFFHTSFSFSSQQQHRIQTLHTRIKCTDYAKVPSGVSWQSAPAEAIKTRNVPEIHSPAVLYGKAKSVISTRAWLQADIDKAAEWKSKTVAGWWADMQKVASFKGKAAEVTVGEMTDEVPVADLVNQAFEDMGKKKAEEKNVFGSLDTADSGPELLTSILEYKFSSLFPILSGVATFDLWGDPIFFVFVLKSASKYTE</sequence>
<evidence type="ECO:0000313" key="1">
    <source>
        <dbReference type="EMBL" id="CAG1967923.1"/>
    </source>
</evidence>
<dbReference type="Proteomes" id="UP000746612">
    <property type="component" value="Unassembled WGS sequence"/>
</dbReference>
<evidence type="ECO:0000313" key="2">
    <source>
        <dbReference type="Proteomes" id="UP000746612"/>
    </source>
</evidence>
<name>A0A9N8NDI0_GIBZA</name>
<proteinExistence type="predicted"/>
<dbReference type="EMBL" id="CAJPIJ010000076">
    <property type="protein sequence ID" value="CAG1967923.1"/>
    <property type="molecule type" value="Genomic_DNA"/>
</dbReference>
<dbReference type="AlphaFoldDB" id="A0A9N8NDI0"/>
<comment type="caution">
    <text evidence="1">The sequence shown here is derived from an EMBL/GenBank/DDBJ whole genome shotgun (WGS) entry which is preliminary data.</text>
</comment>